<accession>A0A418XUS1</accession>
<evidence type="ECO:0000256" key="4">
    <source>
        <dbReference type="ARBA" id="ARBA00021697"/>
    </source>
</evidence>
<dbReference type="OrthoDB" id="9784466at2"/>
<evidence type="ECO:0000313" key="12">
    <source>
        <dbReference type="Proteomes" id="UP000283734"/>
    </source>
</evidence>
<dbReference type="EC" id="3.1.3.15" evidence="3"/>
<evidence type="ECO:0000256" key="9">
    <source>
        <dbReference type="ARBA" id="ARBA00052092"/>
    </source>
</evidence>
<dbReference type="Gene3D" id="1.20.1440.100">
    <property type="entry name" value="SG protein - dephosphorylation function"/>
    <property type="match status" value="1"/>
</dbReference>
<keyword evidence="7" id="KW-0460">Magnesium</keyword>
<dbReference type="CDD" id="cd02612">
    <property type="entry name" value="HAD_PGPPase"/>
    <property type="match status" value="1"/>
</dbReference>
<gene>
    <name evidence="11" type="ORF">D4A39_14455</name>
</gene>
<name>A0A418XUS1_9GAMM</name>
<dbReference type="NCBIfam" id="TIGR01488">
    <property type="entry name" value="HAD-SF-IB"/>
    <property type="match status" value="1"/>
</dbReference>
<evidence type="ECO:0000256" key="7">
    <source>
        <dbReference type="ARBA" id="ARBA00022842"/>
    </source>
</evidence>
<keyword evidence="12" id="KW-1185">Reference proteome</keyword>
<evidence type="ECO:0000256" key="5">
    <source>
        <dbReference type="ARBA" id="ARBA00022723"/>
    </source>
</evidence>
<evidence type="ECO:0000313" key="11">
    <source>
        <dbReference type="EMBL" id="RJG16453.1"/>
    </source>
</evidence>
<evidence type="ECO:0000256" key="1">
    <source>
        <dbReference type="ARBA" id="ARBA00004970"/>
    </source>
</evidence>
<comment type="function">
    <text evidence="10">Catalyzes the dephosphorylation of histidinol-phosphate to histidinol, the direct precursor of histidine.</text>
</comment>
<organism evidence="11 12">
    <name type="scientific">Alcanivorax profundi</name>
    <dbReference type="NCBI Taxonomy" id="2338368"/>
    <lineage>
        <taxon>Bacteria</taxon>
        <taxon>Pseudomonadati</taxon>
        <taxon>Pseudomonadota</taxon>
        <taxon>Gammaproteobacteria</taxon>
        <taxon>Oceanospirillales</taxon>
        <taxon>Alcanivoracaceae</taxon>
        <taxon>Alcanivorax</taxon>
    </lineage>
</organism>
<comment type="catalytic activity">
    <reaction evidence="9">
        <text>L-histidinol phosphate + H2O = L-histidinol + phosphate</text>
        <dbReference type="Rhea" id="RHEA:14465"/>
        <dbReference type="ChEBI" id="CHEBI:15377"/>
        <dbReference type="ChEBI" id="CHEBI:43474"/>
        <dbReference type="ChEBI" id="CHEBI:57699"/>
        <dbReference type="ChEBI" id="CHEBI:57980"/>
        <dbReference type="EC" id="3.1.3.15"/>
    </reaction>
    <physiologicalReaction direction="left-to-right" evidence="9">
        <dbReference type="Rhea" id="RHEA:14466"/>
    </physiologicalReaction>
</comment>
<comment type="caution">
    <text evidence="11">The sequence shown here is derived from an EMBL/GenBank/DDBJ whole genome shotgun (WGS) entry which is preliminary data.</text>
</comment>
<dbReference type="SUPFAM" id="SSF56784">
    <property type="entry name" value="HAD-like"/>
    <property type="match status" value="1"/>
</dbReference>
<evidence type="ECO:0000256" key="2">
    <source>
        <dbReference type="ARBA" id="ARBA00009184"/>
    </source>
</evidence>
<reference evidence="11 12" key="1">
    <citation type="submission" date="2018-09" db="EMBL/GenBank/DDBJ databases">
        <title>Alcanivorax profundi sp. nov., isolated from 1000 m-depth seawater of the Mariana Trench.</title>
        <authorList>
            <person name="Liu J."/>
        </authorList>
    </citation>
    <scope>NUCLEOTIDE SEQUENCE [LARGE SCALE GENOMIC DNA]</scope>
    <source>
        <strain evidence="11 12">MTEO17</strain>
    </source>
</reference>
<dbReference type="Pfam" id="PF12710">
    <property type="entry name" value="HAD"/>
    <property type="match status" value="1"/>
</dbReference>
<evidence type="ECO:0000256" key="3">
    <source>
        <dbReference type="ARBA" id="ARBA00013085"/>
    </source>
</evidence>
<dbReference type="InterPro" id="IPR036412">
    <property type="entry name" value="HAD-like_sf"/>
</dbReference>
<dbReference type="Gene3D" id="3.40.50.1000">
    <property type="entry name" value="HAD superfamily/HAD-like"/>
    <property type="match status" value="1"/>
</dbReference>
<comment type="similarity">
    <text evidence="2">Belongs to the HAD-like hydrolase superfamily. SerB family.</text>
</comment>
<keyword evidence="5" id="KW-0479">Metal-binding</keyword>
<dbReference type="InterPro" id="IPR050582">
    <property type="entry name" value="HAD-like_SerB"/>
</dbReference>
<dbReference type="GO" id="GO:0046872">
    <property type="term" value="F:metal ion binding"/>
    <property type="evidence" value="ECO:0007669"/>
    <property type="project" value="UniProtKB-KW"/>
</dbReference>
<dbReference type="Proteomes" id="UP000283734">
    <property type="component" value="Unassembled WGS sequence"/>
</dbReference>
<dbReference type="AlphaFoldDB" id="A0A418XUS1"/>
<dbReference type="GO" id="GO:0004401">
    <property type="term" value="F:histidinol-phosphatase activity"/>
    <property type="evidence" value="ECO:0007669"/>
    <property type="project" value="UniProtKB-EC"/>
</dbReference>
<comment type="pathway">
    <text evidence="1">Amino-acid biosynthesis; L-histidine biosynthesis; L-histidine from 5-phospho-alpha-D-ribose 1-diphosphate: step 8/9.</text>
</comment>
<evidence type="ECO:0000256" key="6">
    <source>
        <dbReference type="ARBA" id="ARBA00022801"/>
    </source>
</evidence>
<evidence type="ECO:0000256" key="8">
    <source>
        <dbReference type="ARBA" id="ARBA00033209"/>
    </source>
</evidence>
<dbReference type="InterPro" id="IPR006385">
    <property type="entry name" value="HAD_hydro_SerB1"/>
</dbReference>
<dbReference type="RefSeq" id="WP_022984696.1">
    <property type="nucleotide sequence ID" value="NZ_CAXGPP010000016.1"/>
</dbReference>
<sequence>MTLAIFDLDNTLIGCDSDHLWGDWLVEKGIVDAEHYKETNDQFYVDYQNGRLDILAYLRFSLKVLADNDMAQLHFWREQFLAEKLDEMWLPKAAELVEKHRQQGHTLMIITATNDFVTAPLADRLGIDHLIATVAERRKERFTGDIDGTPSYREGKVSRLQAWLDDHGETLDGSYFYSDSHNDLPLLQQVDNPVAVDPDATLEREARERGWPVISLR</sequence>
<dbReference type="PANTHER" id="PTHR43344">
    <property type="entry name" value="PHOSPHOSERINE PHOSPHATASE"/>
    <property type="match status" value="1"/>
</dbReference>
<protein>
    <recommendedName>
        <fullName evidence="4">Histidinol-phosphatase</fullName>
        <ecNumber evidence="3">3.1.3.15</ecNumber>
    </recommendedName>
    <alternativeName>
        <fullName evidence="8">Histidinol-phosphate phosphatase</fullName>
    </alternativeName>
</protein>
<dbReference type="InterPro" id="IPR023214">
    <property type="entry name" value="HAD_sf"/>
</dbReference>
<dbReference type="PANTHER" id="PTHR43344:SF13">
    <property type="entry name" value="PHOSPHATASE RV3661-RELATED"/>
    <property type="match status" value="1"/>
</dbReference>
<dbReference type="EMBL" id="QYYA01000005">
    <property type="protein sequence ID" value="RJG16453.1"/>
    <property type="molecule type" value="Genomic_DNA"/>
</dbReference>
<dbReference type="FunFam" id="3.40.50.1000:FF:000025">
    <property type="entry name" value="HAD hydrolase, family IB"/>
    <property type="match status" value="1"/>
</dbReference>
<proteinExistence type="inferred from homology"/>
<keyword evidence="6 11" id="KW-0378">Hydrolase</keyword>
<dbReference type="NCBIfam" id="TIGR01490">
    <property type="entry name" value="HAD-SF-IB-hyp1"/>
    <property type="match status" value="1"/>
</dbReference>
<evidence type="ECO:0000256" key="10">
    <source>
        <dbReference type="ARBA" id="ARBA00053547"/>
    </source>
</evidence>